<proteinExistence type="inferred from homology"/>
<dbReference type="CDD" id="cd07938">
    <property type="entry name" value="DRE_TIM_HMGL"/>
    <property type="match status" value="1"/>
</dbReference>
<evidence type="ECO:0000259" key="4">
    <source>
        <dbReference type="PROSITE" id="PS50991"/>
    </source>
</evidence>
<evidence type="ECO:0000256" key="1">
    <source>
        <dbReference type="ARBA" id="ARBA00009405"/>
    </source>
</evidence>
<dbReference type="Gene3D" id="3.20.20.70">
    <property type="entry name" value="Aldolase class I"/>
    <property type="match status" value="1"/>
</dbReference>
<dbReference type="InterPro" id="IPR000891">
    <property type="entry name" value="PYR_CT"/>
</dbReference>
<dbReference type="NCBIfam" id="NF004283">
    <property type="entry name" value="PRK05692.1"/>
    <property type="match status" value="1"/>
</dbReference>
<dbReference type="GO" id="GO:0046951">
    <property type="term" value="P:ketone body biosynthetic process"/>
    <property type="evidence" value="ECO:0007669"/>
    <property type="project" value="TreeGrafter"/>
</dbReference>
<evidence type="ECO:0000313" key="5">
    <source>
        <dbReference type="EMBL" id="VAW31294.1"/>
    </source>
</evidence>
<evidence type="ECO:0000256" key="3">
    <source>
        <dbReference type="ARBA" id="ARBA00023239"/>
    </source>
</evidence>
<keyword evidence="5" id="KW-0670">Pyruvate</keyword>
<gene>
    <name evidence="5" type="ORF">MNBD_CHLOROFLEXI01-3720</name>
</gene>
<accession>A0A3B0VHY0</accession>
<organism evidence="5">
    <name type="scientific">hydrothermal vent metagenome</name>
    <dbReference type="NCBI Taxonomy" id="652676"/>
    <lineage>
        <taxon>unclassified sequences</taxon>
        <taxon>metagenomes</taxon>
        <taxon>ecological metagenomes</taxon>
    </lineage>
</organism>
<keyword evidence="3" id="KW-0456">Lyase</keyword>
<dbReference type="Pfam" id="PF00682">
    <property type="entry name" value="HMGL-like"/>
    <property type="match status" value="1"/>
</dbReference>
<dbReference type="InterPro" id="IPR013785">
    <property type="entry name" value="Aldolase_TIM"/>
</dbReference>
<evidence type="ECO:0000256" key="2">
    <source>
        <dbReference type="ARBA" id="ARBA00022723"/>
    </source>
</evidence>
<keyword evidence="2" id="KW-0479">Metal-binding</keyword>
<name>A0A3B0VHY0_9ZZZZ</name>
<sequence>MSDFLKIYEVGPRDGLQNEATLINTDQKKALVKGLAAAGLNHIELTSFVHPKAVPQMADADALMTFSRKTYPEKTFIGLVFNQRGYDRALAAGCQAMAFGVSVTETFSQKNTRMSSQRAYEITRDLMGQAKRDGIWTRIYVMTAWVCPFEGLTPAHRTIGMAERLWELEPDELAIADTIGHANPLDVGHLMEALGRRLEMSKLAVHLHDTQAMGLANATTALQAGVRIFDSSVGGLGGCPFAPGAAGNLATEDLLFLAHKMGFGTGVDFARIWDVVYQIETFVGRPIGGRIRQWWESQCLLEPNLAFE</sequence>
<dbReference type="GO" id="GO:0006552">
    <property type="term" value="P:L-leucine catabolic process"/>
    <property type="evidence" value="ECO:0007669"/>
    <property type="project" value="TreeGrafter"/>
</dbReference>
<protein>
    <submittedName>
        <fullName evidence="5">Pyruvate:Oxaloacetate transcarboxylase domain protein</fullName>
    </submittedName>
</protein>
<dbReference type="PANTHER" id="PTHR42738">
    <property type="entry name" value="HYDROXYMETHYLGLUTARYL-COA LYASE"/>
    <property type="match status" value="1"/>
</dbReference>
<dbReference type="PROSITE" id="PS50991">
    <property type="entry name" value="PYR_CT"/>
    <property type="match status" value="1"/>
</dbReference>
<feature type="domain" description="Pyruvate carboxyltransferase" evidence="4">
    <location>
        <begin position="5"/>
        <end position="273"/>
    </location>
</feature>
<dbReference type="AlphaFoldDB" id="A0A3B0VHY0"/>
<dbReference type="SUPFAM" id="SSF51569">
    <property type="entry name" value="Aldolase"/>
    <property type="match status" value="1"/>
</dbReference>
<dbReference type="GO" id="GO:0046872">
    <property type="term" value="F:metal ion binding"/>
    <property type="evidence" value="ECO:0007669"/>
    <property type="project" value="UniProtKB-KW"/>
</dbReference>
<dbReference type="EMBL" id="UOEU01000192">
    <property type="protein sequence ID" value="VAW31294.1"/>
    <property type="molecule type" value="Genomic_DNA"/>
</dbReference>
<dbReference type="InterPro" id="IPR043594">
    <property type="entry name" value="HMGL"/>
</dbReference>
<dbReference type="GO" id="GO:0004419">
    <property type="term" value="F:hydroxymethylglutaryl-CoA lyase activity"/>
    <property type="evidence" value="ECO:0007669"/>
    <property type="project" value="TreeGrafter"/>
</dbReference>
<reference evidence="5" key="1">
    <citation type="submission" date="2018-06" db="EMBL/GenBank/DDBJ databases">
        <authorList>
            <person name="Zhirakovskaya E."/>
        </authorList>
    </citation>
    <scope>NUCLEOTIDE SEQUENCE</scope>
</reference>
<dbReference type="PANTHER" id="PTHR42738:SF7">
    <property type="entry name" value="HYDROXYMETHYLGLUTARYL-COA LYASE"/>
    <property type="match status" value="1"/>
</dbReference>
<comment type="similarity">
    <text evidence="1">Belongs to the HMG-CoA lyase family.</text>
</comment>